<dbReference type="Pfam" id="PF01165">
    <property type="entry name" value="Ribosomal_S21"/>
    <property type="match status" value="1"/>
</dbReference>
<evidence type="ECO:0000256" key="1">
    <source>
        <dbReference type="ARBA" id="ARBA00006640"/>
    </source>
</evidence>
<keyword evidence="3" id="KW-0687">Ribonucleoprotein</keyword>
<keyword evidence="5" id="KW-1185">Reference proteome</keyword>
<dbReference type="PANTHER" id="PTHR21109">
    <property type="entry name" value="MITOCHONDRIAL 28S RIBOSOMAL PROTEIN S21"/>
    <property type="match status" value="1"/>
</dbReference>
<proteinExistence type="inferred from homology"/>
<evidence type="ECO:0000313" key="5">
    <source>
        <dbReference type="Proteomes" id="UP001627154"/>
    </source>
</evidence>
<comment type="similarity">
    <text evidence="1">Belongs to the bacterial ribosomal protein bS21 family.</text>
</comment>
<dbReference type="Gene3D" id="1.20.5.1150">
    <property type="entry name" value="Ribosomal protein S8"/>
    <property type="match status" value="1"/>
</dbReference>
<keyword evidence="2" id="KW-0689">Ribosomal protein</keyword>
<name>A0ABD2WBZ8_9HYME</name>
<dbReference type="AlphaFoldDB" id="A0ABD2WBZ8"/>
<accession>A0ABD2WBZ8</accession>
<evidence type="ECO:0008006" key="6">
    <source>
        <dbReference type="Google" id="ProtNLM"/>
    </source>
</evidence>
<dbReference type="GO" id="GO:1990904">
    <property type="term" value="C:ribonucleoprotein complex"/>
    <property type="evidence" value="ECO:0007669"/>
    <property type="project" value="UniProtKB-KW"/>
</dbReference>
<evidence type="ECO:0000256" key="2">
    <source>
        <dbReference type="ARBA" id="ARBA00022980"/>
    </source>
</evidence>
<dbReference type="InterPro" id="IPR038380">
    <property type="entry name" value="Ribosomal_bS21_sf"/>
</dbReference>
<gene>
    <name evidence="4" type="ORF">TKK_015005</name>
</gene>
<evidence type="ECO:0000256" key="3">
    <source>
        <dbReference type="ARBA" id="ARBA00023274"/>
    </source>
</evidence>
<protein>
    <recommendedName>
        <fullName evidence="6">Ribosomal protein S21</fullName>
    </recommendedName>
</protein>
<dbReference type="Proteomes" id="UP001627154">
    <property type="component" value="Unassembled WGS sequence"/>
</dbReference>
<organism evidence="4 5">
    <name type="scientific">Trichogramma kaykai</name>
    <dbReference type="NCBI Taxonomy" id="54128"/>
    <lineage>
        <taxon>Eukaryota</taxon>
        <taxon>Metazoa</taxon>
        <taxon>Ecdysozoa</taxon>
        <taxon>Arthropoda</taxon>
        <taxon>Hexapoda</taxon>
        <taxon>Insecta</taxon>
        <taxon>Pterygota</taxon>
        <taxon>Neoptera</taxon>
        <taxon>Endopterygota</taxon>
        <taxon>Hymenoptera</taxon>
        <taxon>Apocrita</taxon>
        <taxon>Proctotrupomorpha</taxon>
        <taxon>Chalcidoidea</taxon>
        <taxon>Trichogrammatidae</taxon>
        <taxon>Trichogramma</taxon>
    </lineage>
</organism>
<dbReference type="EMBL" id="JBJJXI010000121">
    <property type="protein sequence ID" value="KAL3390204.1"/>
    <property type="molecule type" value="Genomic_DNA"/>
</dbReference>
<evidence type="ECO:0000313" key="4">
    <source>
        <dbReference type="EMBL" id="KAL3390204.1"/>
    </source>
</evidence>
<reference evidence="4 5" key="1">
    <citation type="journal article" date="2024" name="bioRxiv">
        <title>A reference genome for Trichogramma kaykai: A tiny desert-dwelling parasitoid wasp with competing sex-ratio distorters.</title>
        <authorList>
            <person name="Culotta J."/>
            <person name="Lindsey A.R."/>
        </authorList>
    </citation>
    <scope>NUCLEOTIDE SEQUENCE [LARGE SCALE GENOMIC DNA]</scope>
    <source>
        <strain evidence="4 5">KSX58</strain>
    </source>
</reference>
<dbReference type="NCBIfam" id="TIGR00030">
    <property type="entry name" value="S21p"/>
    <property type="match status" value="1"/>
</dbReference>
<dbReference type="InterPro" id="IPR001911">
    <property type="entry name" value="Ribosomal_bS21"/>
</dbReference>
<dbReference type="GO" id="GO:0005840">
    <property type="term" value="C:ribosome"/>
    <property type="evidence" value="ECO:0007669"/>
    <property type="project" value="UniProtKB-KW"/>
</dbReference>
<comment type="caution">
    <text evidence="4">The sequence shown here is derived from an EMBL/GenBank/DDBJ whole genome shotgun (WGS) entry which is preliminary data.</text>
</comment>
<dbReference type="PANTHER" id="PTHR21109:SF0">
    <property type="entry name" value="SMALL RIBOSOMAL SUBUNIT PROTEIN BS21M"/>
    <property type="match status" value="1"/>
</dbReference>
<sequence length="89" mass="10941">MGIRHAYFMSRTVLVKNNDVEHATRVLNRILGKEEILDQFRRTRYYEKPTQVRRRINYERCKAIYDEDMNRRIQFLMRTNRVEAFPGNM</sequence>